<dbReference type="SMART" id="SM00249">
    <property type="entry name" value="PHD"/>
    <property type="match status" value="1"/>
</dbReference>
<sequence length="209" mass="23797">MRLNVKKTRLARTSTAKGKDSCGKAKESWQKRIQKKNTYFLGKYLKSKDQLNSKAQANFVVENLDVGLAKCRYCARRRLDVTADWVACDRCEGWIHLGCEDHTVDLEGSFTCQACRIPTKADTKPSKDESVATKRKNYLETLTVSTQEIRNLEERTRGQSQTSAWYVERKKHITASNMGRVCKARSYNSRLKLVERILSNHGGARGDSD</sequence>
<dbReference type="GO" id="GO:0008270">
    <property type="term" value="F:zinc ion binding"/>
    <property type="evidence" value="ECO:0007669"/>
    <property type="project" value="UniProtKB-KW"/>
</dbReference>
<organism evidence="5 6">
    <name type="scientific">Ignelater luminosus</name>
    <name type="common">Cucubano</name>
    <name type="synonym">Pyrophorus luminosus</name>
    <dbReference type="NCBI Taxonomy" id="2038154"/>
    <lineage>
        <taxon>Eukaryota</taxon>
        <taxon>Metazoa</taxon>
        <taxon>Ecdysozoa</taxon>
        <taxon>Arthropoda</taxon>
        <taxon>Hexapoda</taxon>
        <taxon>Insecta</taxon>
        <taxon>Pterygota</taxon>
        <taxon>Neoptera</taxon>
        <taxon>Endopterygota</taxon>
        <taxon>Coleoptera</taxon>
        <taxon>Polyphaga</taxon>
        <taxon>Elateriformia</taxon>
        <taxon>Elateroidea</taxon>
        <taxon>Elateridae</taxon>
        <taxon>Agrypninae</taxon>
        <taxon>Pyrophorini</taxon>
        <taxon>Ignelater</taxon>
    </lineage>
</organism>
<evidence type="ECO:0000256" key="2">
    <source>
        <dbReference type="ARBA" id="ARBA00022771"/>
    </source>
</evidence>
<dbReference type="InterPro" id="IPR011604">
    <property type="entry name" value="PDDEXK-like_dom_sf"/>
</dbReference>
<dbReference type="SUPFAM" id="SSF57903">
    <property type="entry name" value="FYVE/PHD zinc finger"/>
    <property type="match status" value="1"/>
</dbReference>
<comment type="caution">
    <text evidence="5">The sequence shown here is derived from an EMBL/GenBank/DDBJ whole genome shotgun (WGS) entry which is preliminary data.</text>
</comment>
<dbReference type="InterPro" id="IPR013083">
    <property type="entry name" value="Znf_RING/FYVE/PHD"/>
</dbReference>
<proteinExistence type="predicted"/>
<evidence type="ECO:0000313" key="5">
    <source>
        <dbReference type="EMBL" id="KAF2885101.1"/>
    </source>
</evidence>
<dbReference type="Proteomes" id="UP000801492">
    <property type="component" value="Unassembled WGS sequence"/>
</dbReference>
<dbReference type="SUPFAM" id="SSF52980">
    <property type="entry name" value="Restriction endonuclease-like"/>
    <property type="match status" value="1"/>
</dbReference>
<keyword evidence="1" id="KW-0479">Metal-binding</keyword>
<evidence type="ECO:0000256" key="1">
    <source>
        <dbReference type="ARBA" id="ARBA00022723"/>
    </source>
</evidence>
<name>A0A8K0CH71_IGNLU</name>
<dbReference type="InterPro" id="IPR011011">
    <property type="entry name" value="Znf_FYVE_PHD"/>
</dbReference>
<dbReference type="GO" id="GO:0006281">
    <property type="term" value="P:DNA repair"/>
    <property type="evidence" value="ECO:0007669"/>
    <property type="project" value="UniProtKB-ARBA"/>
</dbReference>
<protein>
    <recommendedName>
        <fullName evidence="4">Zinc finger PHD-type domain-containing protein</fullName>
    </recommendedName>
</protein>
<feature type="domain" description="Zinc finger PHD-type" evidence="4">
    <location>
        <begin position="70"/>
        <end position="116"/>
    </location>
</feature>
<dbReference type="OrthoDB" id="6782200at2759"/>
<dbReference type="InterPro" id="IPR001965">
    <property type="entry name" value="Znf_PHD"/>
</dbReference>
<dbReference type="InterPro" id="IPR011335">
    <property type="entry name" value="Restrct_endonuc-II-like"/>
</dbReference>
<evidence type="ECO:0000313" key="6">
    <source>
        <dbReference type="Proteomes" id="UP000801492"/>
    </source>
</evidence>
<dbReference type="Gene3D" id="3.90.320.10">
    <property type="match status" value="1"/>
</dbReference>
<keyword evidence="6" id="KW-1185">Reference proteome</keyword>
<reference evidence="5" key="1">
    <citation type="submission" date="2019-08" db="EMBL/GenBank/DDBJ databases">
        <title>The genome of the North American firefly Photinus pyralis.</title>
        <authorList>
            <consortium name="Photinus pyralis genome working group"/>
            <person name="Fallon T.R."/>
            <person name="Sander Lower S.E."/>
            <person name="Weng J.-K."/>
        </authorList>
    </citation>
    <scope>NUCLEOTIDE SEQUENCE</scope>
    <source>
        <strain evidence="5">TRF0915ILg1</strain>
        <tissue evidence="5">Whole body</tissue>
    </source>
</reference>
<keyword evidence="3" id="KW-0862">Zinc</keyword>
<keyword evidence="2" id="KW-0863">Zinc-finger</keyword>
<gene>
    <name evidence="5" type="ORF">ILUMI_21104</name>
</gene>
<dbReference type="AlphaFoldDB" id="A0A8K0CH71"/>
<dbReference type="EMBL" id="VTPC01090039">
    <property type="protein sequence ID" value="KAF2885101.1"/>
    <property type="molecule type" value="Genomic_DNA"/>
</dbReference>
<accession>A0A8K0CH71</accession>
<evidence type="ECO:0000259" key="4">
    <source>
        <dbReference type="SMART" id="SM00249"/>
    </source>
</evidence>
<dbReference type="Gene3D" id="3.30.40.10">
    <property type="entry name" value="Zinc/RING finger domain, C3HC4 (zinc finger)"/>
    <property type="match status" value="1"/>
</dbReference>
<evidence type="ECO:0000256" key="3">
    <source>
        <dbReference type="ARBA" id="ARBA00022833"/>
    </source>
</evidence>